<evidence type="ECO:0000313" key="1">
    <source>
        <dbReference type="EMBL" id="KIG16289.1"/>
    </source>
</evidence>
<evidence type="ECO:0000313" key="2">
    <source>
        <dbReference type="Proteomes" id="UP000031599"/>
    </source>
</evidence>
<protein>
    <recommendedName>
        <fullName evidence="3">Lipoprotein</fullName>
    </recommendedName>
</protein>
<dbReference type="RefSeq" id="WP_146659224.1">
    <property type="nucleotide sequence ID" value="NZ_JMCC02000040.1"/>
</dbReference>
<sequence length="209" mass="23248">MCRRWVLMLSAVFVLACKREPSHQPNADARPSTSHYGEAAFATSVQPMQVCEHLARMFEAENGHPEAKVDPRLLADCDHELRIEAATRGSANWNEIATCVLQAQTDDELEACDQRYPMPGNATALPASTEREQAACDHMFDIVMQETAEELGTAPPTISAQERQDLTDECVELFMVEHRPNLDDDSYARLLGCLTHAETGIQMQQCEGN</sequence>
<evidence type="ECO:0008006" key="3">
    <source>
        <dbReference type="Google" id="ProtNLM"/>
    </source>
</evidence>
<dbReference type="Proteomes" id="UP000031599">
    <property type="component" value="Unassembled WGS sequence"/>
</dbReference>
<accession>A0A0C1ZF72</accession>
<reference evidence="1 2" key="1">
    <citation type="submission" date="2014-12" db="EMBL/GenBank/DDBJ databases">
        <title>Genome assembly of Enhygromyxa salina DSM 15201.</title>
        <authorList>
            <person name="Sharma G."/>
            <person name="Subramanian S."/>
        </authorList>
    </citation>
    <scope>NUCLEOTIDE SEQUENCE [LARGE SCALE GENOMIC DNA]</scope>
    <source>
        <strain evidence="1 2">DSM 15201</strain>
    </source>
</reference>
<organism evidence="1 2">
    <name type="scientific">Enhygromyxa salina</name>
    <dbReference type="NCBI Taxonomy" id="215803"/>
    <lineage>
        <taxon>Bacteria</taxon>
        <taxon>Pseudomonadati</taxon>
        <taxon>Myxococcota</taxon>
        <taxon>Polyangia</taxon>
        <taxon>Nannocystales</taxon>
        <taxon>Nannocystaceae</taxon>
        <taxon>Enhygromyxa</taxon>
    </lineage>
</organism>
<proteinExistence type="predicted"/>
<dbReference type="AlphaFoldDB" id="A0A0C1ZF72"/>
<dbReference type="PROSITE" id="PS51257">
    <property type="entry name" value="PROKAR_LIPOPROTEIN"/>
    <property type="match status" value="1"/>
</dbReference>
<name>A0A0C1ZF72_9BACT</name>
<gene>
    <name evidence="1" type="ORF">DB30_04749</name>
</gene>
<comment type="caution">
    <text evidence="1">The sequence shown here is derived from an EMBL/GenBank/DDBJ whole genome shotgun (WGS) entry which is preliminary data.</text>
</comment>
<dbReference type="EMBL" id="JMCC02000040">
    <property type="protein sequence ID" value="KIG16289.1"/>
    <property type="molecule type" value="Genomic_DNA"/>
</dbReference>